<dbReference type="PANTHER" id="PTHR13213:SF2">
    <property type="entry name" value="MYB-BINDING PROTEIN 1A"/>
    <property type="match status" value="1"/>
</dbReference>
<dbReference type="PANTHER" id="PTHR13213">
    <property type="entry name" value="MYB-BINDING PROTEIN 1A FAMILY MEMBER"/>
    <property type="match status" value="1"/>
</dbReference>
<feature type="region of interest" description="Disordered" evidence="3">
    <location>
        <begin position="41"/>
        <end position="65"/>
    </location>
</feature>
<organism evidence="4 5">
    <name type="scientific">Babesia gibsoni</name>
    <dbReference type="NCBI Taxonomy" id="33632"/>
    <lineage>
        <taxon>Eukaryota</taxon>
        <taxon>Sar</taxon>
        <taxon>Alveolata</taxon>
        <taxon>Apicomplexa</taxon>
        <taxon>Aconoidasida</taxon>
        <taxon>Piroplasmida</taxon>
        <taxon>Babesiidae</taxon>
        <taxon>Babesia</taxon>
    </lineage>
</organism>
<keyword evidence="2" id="KW-0539">Nucleus</keyword>
<feature type="compositionally biased region" description="Acidic residues" evidence="3">
    <location>
        <begin position="933"/>
        <end position="995"/>
    </location>
</feature>
<sequence>MESFNRNRFLRCFDQLADVDEERRIEAVNQLLSDLALPPAALNSTDKKNHRNGKEDSKDGDQYKNPLSEKRTYKFMYTVKSNNLLQYTLERLIRGLKADRRCSRVGFTVALSSVLTLHGENIQWQQVVTALLDYTSLKDCVPSELKDAMCGRLYGLFVLQRNGFFRMPQSLGELGHVFQSIWEAYDCKIYLQDAACVLMWLICRDIYRSTGDVSTAIKHVKDRLAKLLDADFIDKTLSDVNDQKRGKGTKGGVDDDNYVGKTLTGVLPCALFGLYCRLHEEMNKSGGKILKGTVLEKSPLDMDSFLLALRYVLCIPNNHPVIGSMFDVFVDYMLKGQNAEQQLVQLWNSINLNIIDLQAGYTPQRGFTALRLSSMLFLKVRNSPQLLRVLCKGGSNFFRVLCRYQKAPKGDVMKAVSRQVLQLLADVFQGVDEEPMMKRLENITNPAMNDYVVYAKMHKTLNEVVIPESIKIHKEDGDKKQKRNKKDKPTESLTLNGAADHGAHEKTDMQLLPENCVVDSLIAIAESVNYSASSLTVFHNLFGVIVRASEDMAKTYALLESHIANIDIVHDSQRLTWIFSMLQLCVVSSQKAMRIELFERLFATHAFTLPVPLDNKSTKVVSLGSFPHNSNKFRATIISSPPHYKVKRATVPNDAESGDSEDKVPVLSRNMLNSCFSLLSKTLNAIPSKKKDLMKQAPSRLNDTTSLLEVVNRLCQTAYFLTCECDKSTVTRMGSSDTIPIGLILRKCENKANAVKKERGKGSKDAVEYYPTQLAKKLMDCCLKLKGKVSETDSKMPLVLLYGCSLALMMLLLESQASHLSAFYTGDSAVPDSPTQIPAEKMAIVIAFGELFLKALETGKQQYDEIMKALMSNTLLETVLSDDNSAAFGLLHAISKGIWNASTAHITEDIRDKILQSALLDNDSYDHTTFQVDDAESESEEEDSDSEDHDVEEEDDDDESVDEDEDEESEEDENEESEDVDEEDEGSDSEEDDSQESASNKRQKKDHSQEESDEESDIELSGADVLDELIKDEEGQLEVLRMERLKLRMMEDLTPEALMFKLRNLDMLESCIPECKMDTWYINVISQLYCGYQAAVSAQGRQLDGNQRAVVSEYVRKCGSVLAEAIKHAKAHLTEQKVATAKDADTNGKEKGAASPKRMKFDDPDAALNSLRYMSTQIIEGQRSDKTAKSCRAHAVNSLLFALQAEPMITGAAPTQTRMVLLMALLSALSKNSKLGTNFFVQLANRNPLAFAHIDMITLALQSNVEFVQSELLSICAMVIDYASDENYQKIKRLCRRKSGTVIELIRSEDSGFTKEVPSKAQVVSYITDDFVACALKSLPTLLHRIQEKNAVTSDPSELNGNGKRQMKFRGISPLLAKRTARVITTLVKATPSTLPKKKAHLSEAKHGLEELLKAFDDSKGKTKQLQPLQSALARLSSALAE</sequence>
<evidence type="ECO:0000256" key="2">
    <source>
        <dbReference type="ARBA" id="ARBA00023242"/>
    </source>
</evidence>
<evidence type="ECO:0000313" key="4">
    <source>
        <dbReference type="EMBL" id="KAK1441916.1"/>
    </source>
</evidence>
<name>A0AAD8PDB5_BABGI</name>
<gene>
    <name evidence="4" type="ORF">BgAZ_502480</name>
</gene>
<keyword evidence="5" id="KW-1185">Reference proteome</keyword>
<comment type="subcellular location">
    <subcellularLocation>
        <location evidence="1">Nucleus</location>
    </subcellularLocation>
</comment>
<dbReference type="GO" id="GO:0005730">
    <property type="term" value="C:nucleolus"/>
    <property type="evidence" value="ECO:0007669"/>
    <property type="project" value="InterPro"/>
</dbReference>
<evidence type="ECO:0000256" key="1">
    <source>
        <dbReference type="ARBA" id="ARBA00004123"/>
    </source>
</evidence>
<evidence type="ECO:0000313" key="5">
    <source>
        <dbReference type="Proteomes" id="UP001230268"/>
    </source>
</evidence>
<feature type="region of interest" description="Disordered" evidence="3">
    <location>
        <begin position="931"/>
        <end position="1023"/>
    </location>
</feature>
<dbReference type="InterPro" id="IPR007015">
    <property type="entry name" value="DNA_pol_V/MYBBP1A"/>
</dbReference>
<comment type="caution">
    <text evidence="4">The sequence shown here is derived from an EMBL/GenBank/DDBJ whole genome shotgun (WGS) entry which is preliminary data.</text>
</comment>
<evidence type="ECO:0000256" key="3">
    <source>
        <dbReference type="SAM" id="MobiDB-lite"/>
    </source>
</evidence>
<feature type="region of interest" description="Disordered" evidence="3">
    <location>
        <begin position="1138"/>
        <end position="1159"/>
    </location>
</feature>
<accession>A0AAD8PDB5</accession>
<feature type="compositionally biased region" description="Basic and acidic residues" evidence="3">
    <location>
        <begin position="52"/>
        <end position="65"/>
    </location>
</feature>
<dbReference type="GO" id="GO:0003677">
    <property type="term" value="F:DNA binding"/>
    <property type="evidence" value="ECO:0007669"/>
    <property type="project" value="InterPro"/>
</dbReference>
<dbReference type="EMBL" id="JAVEPI010000005">
    <property type="protein sequence ID" value="KAK1441916.1"/>
    <property type="molecule type" value="Genomic_DNA"/>
</dbReference>
<feature type="compositionally biased region" description="Basic and acidic residues" evidence="3">
    <location>
        <begin position="1138"/>
        <end position="1152"/>
    </location>
</feature>
<protein>
    <submittedName>
        <fullName evidence="4">Uncharacterized protein</fullName>
    </submittedName>
</protein>
<dbReference type="Proteomes" id="UP001230268">
    <property type="component" value="Unassembled WGS sequence"/>
</dbReference>
<feature type="region of interest" description="Disordered" evidence="3">
    <location>
        <begin position="475"/>
        <end position="499"/>
    </location>
</feature>
<proteinExistence type="predicted"/>
<reference evidence="4" key="1">
    <citation type="submission" date="2023-08" db="EMBL/GenBank/DDBJ databases">
        <title>Draft sequence of the Babesia gibsoni genome.</title>
        <authorList>
            <person name="Yamagishi J.Y."/>
            <person name="Xuan X.X."/>
        </authorList>
    </citation>
    <scope>NUCLEOTIDE SEQUENCE</scope>
    <source>
        <strain evidence="4">Azabu</strain>
    </source>
</reference>
<dbReference type="GO" id="GO:0006355">
    <property type="term" value="P:regulation of DNA-templated transcription"/>
    <property type="evidence" value="ECO:0007669"/>
    <property type="project" value="InterPro"/>
</dbReference>
<dbReference type="Pfam" id="PF04931">
    <property type="entry name" value="DNA_pol_phi"/>
    <property type="match status" value="1"/>
</dbReference>